<dbReference type="Proteomes" id="UP000068447">
    <property type="component" value="Chromosome"/>
</dbReference>
<protein>
    <recommendedName>
        <fullName evidence="1">Isoaspartyl dipeptidase</fullName>
        <ecNumber evidence="1">3.4.19.-</ecNumber>
    </recommendedName>
</protein>
<comment type="subcellular location">
    <subcellularLocation>
        <location evidence="1">Cytoplasm</location>
    </subcellularLocation>
</comment>
<dbReference type="NCBIfam" id="TIGR01975">
    <property type="entry name" value="isoAsp_dipep"/>
    <property type="match status" value="1"/>
</dbReference>
<dbReference type="InterPro" id="IPR006680">
    <property type="entry name" value="Amidohydro-rel"/>
</dbReference>
<evidence type="ECO:0000256" key="1">
    <source>
        <dbReference type="PIRNR" id="PIRNR001238"/>
    </source>
</evidence>
<name>A0A0U2Z767_9ALTE</name>
<dbReference type="GO" id="GO:0008237">
    <property type="term" value="F:metallopeptidase activity"/>
    <property type="evidence" value="ECO:0007669"/>
    <property type="project" value="UniProtKB-KW"/>
</dbReference>
<evidence type="ECO:0000259" key="5">
    <source>
        <dbReference type="Pfam" id="PF01979"/>
    </source>
</evidence>
<dbReference type="GO" id="GO:0046872">
    <property type="term" value="F:metal ion binding"/>
    <property type="evidence" value="ECO:0007669"/>
    <property type="project" value="UniProtKB-KW"/>
</dbReference>
<dbReference type="OrthoDB" id="9776455at2"/>
<dbReference type="GO" id="GO:0016810">
    <property type="term" value="F:hydrolase activity, acting on carbon-nitrogen (but not peptide) bonds"/>
    <property type="evidence" value="ECO:0007669"/>
    <property type="project" value="InterPro"/>
</dbReference>
<sequence length="390" mass="41087">MNSLTLIRNIRVLCPEDKGTLDVLIAGSQVVAMDKSIVISSDLLTEVEGSGKVLLPGLVDSLVHITGGGGEGGFHTRTPQMSLTDATTGGVTTVIGALGTDATTRTLPDLLAKARGLETEGLSVYCYTGSYQLPPRTITGNVTDDIVLIDKFIGIGEVAIADHRSSQPTPRELMQIASDARVGGMLSGKSGIVSIHVGDGAGQLRLLHEVVEQSDIPASQFYPTHINRNQSLLDAGIAWARIGGRIDFTSSTNAQFIYEGEIPAAEALAYCLQEGVDATQLTISSDGNASLPVFDQKGQLIGLEVGRVGSLYESFCDAVQKYQAPLEKALACVTKSPADILGLSHKGRIEPGCDADLIIAAEDSLQIESVYARGRLMVSQGKACVKGTFE</sequence>
<evidence type="ECO:0000313" key="6">
    <source>
        <dbReference type="EMBL" id="ALS98771.1"/>
    </source>
</evidence>
<dbReference type="STRING" id="1526571.AT746_11135"/>
<dbReference type="InterPro" id="IPR050378">
    <property type="entry name" value="Metallo-dep_Hydrolases_sf"/>
</dbReference>
<dbReference type="InterPro" id="IPR010229">
    <property type="entry name" value="Pept_M38_dipep"/>
</dbReference>
<dbReference type="EC" id="3.4.19.-" evidence="1"/>
<dbReference type="PANTHER" id="PTHR11647:SF1">
    <property type="entry name" value="COLLAPSIN RESPONSE MEDIATOR PROTEIN"/>
    <property type="match status" value="1"/>
</dbReference>
<dbReference type="GO" id="GO:0005737">
    <property type="term" value="C:cytoplasm"/>
    <property type="evidence" value="ECO:0007669"/>
    <property type="project" value="UniProtKB-SubCell"/>
</dbReference>
<evidence type="ECO:0000256" key="2">
    <source>
        <dbReference type="PIRSR" id="PIRSR001238-1"/>
    </source>
</evidence>
<feature type="active site" description="Proton acceptor" evidence="2">
    <location>
        <position position="286"/>
    </location>
</feature>
<evidence type="ECO:0000256" key="4">
    <source>
        <dbReference type="PIRSR" id="PIRSR001238-3"/>
    </source>
</evidence>
<keyword evidence="7" id="KW-1185">Reference proteome</keyword>
<accession>A0A0U2Z767</accession>
<feature type="binding site" evidence="4">
    <location>
        <position position="286"/>
    </location>
    <ligand>
        <name>Zn(2+)</name>
        <dbReference type="ChEBI" id="CHEBI:29105"/>
        <label>1</label>
        <note>catalytic</note>
    </ligand>
</feature>
<comment type="PTM">
    <text evidence="1">Carboxylation allows a single lysine to coordinate two zinc ions.</text>
</comment>
<keyword evidence="1" id="KW-0378">Hydrolase</keyword>
<dbReference type="PANTHER" id="PTHR11647">
    <property type="entry name" value="HYDRANTOINASE/DIHYDROPYRIMIDINASE FAMILY MEMBER"/>
    <property type="match status" value="1"/>
</dbReference>
<organism evidence="6 7">
    <name type="scientific">Lacimicrobium alkaliphilum</name>
    <dbReference type="NCBI Taxonomy" id="1526571"/>
    <lineage>
        <taxon>Bacteria</taxon>
        <taxon>Pseudomonadati</taxon>
        <taxon>Pseudomonadota</taxon>
        <taxon>Gammaproteobacteria</taxon>
        <taxon>Alteromonadales</taxon>
        <taxon>Alteromonadaceae</taxon>
        <taxon>Lacimicrobium</taxon>
    </lineage>
</organism>
<feature type="binding site" evidence="3">
    <location>
        <begin position="69"/>
        <end position="71"/>
    </location>
    <ligand>
        <name>substrate</name>
    </ligand>
</feature>
<proteinExistence type="inferred from homology"/>
<gene>
    <name evidence="6" type="ORF">AT746_11135</name>
</gene>
<dbReference type="GO" id="GO:0008798">
    <property type="term" value="F:beta-aspartyl-peptidase activity"/>
    <property type="evidence" value="ECO:0007669"/>
    <property type="project" value="InterPro"/>
</dbReference>
<feature type="binding site" evidence="3">
    <location>
        <position position="164"/>
    </location>
    <ligand>
        <name>substrate</name>
    </ligand>
</feature>
<dbReference type="SUPFAM" id="SSF51556">
    <property type="entry name" value="Metallo-dependent hydrolases"/>
    <property type="match status" value="1"/>
</dbReference>
<dbReference type="EMBL" id="CP013650">
    <property type="protein sequence ID" value="ALS98771.1"/>
    <property type="molecule type" value="Genomic_DNA"/>
</dbReference>
<dbReference type="PIRSF" id="PIRSF001238">
    <property type="entry name" value="IadA"/>
    <property type="match status" value="1"/>
</dbReference>
<comment type="similarity">
    <text evidence="1">Belongs to the peptidase M38 family.</text>
</comment>
<keyword evidence="1 4" id="KW-0862">Zinc</keyword>
<dbReference type="AlphaFoldDB" id="A0A0U2Z767"/>
<feature type="binding site" evidence="4">
    <location>
        <position position="196"/>
    </location>
    <ligand>
        <name>Zn(2+)</name>
        <dbReference type="ChEBI" id="CHEBI:29105"/>
        <label>2</label>
        <note>catalytic</note>
    </ligand>
</feature>
<dbReference type="RefSeq" id="WP_062480315.1">
    <property type="nucleotide sequence ID" value="NZ_CP013650.1"/>
</dbReference>
<dbReference type="Gene3D" id="2.30.40.10">
    <property type="entry name" value="Urease, subunit C, domain 1"/>
    <property type="match status" value="1"/>
</dbReference>
<feature type="binding site" evidence="4">
    <location>
        <position position="64"/>
    </location>
    <ligand>
        <name>Zn(2+)</name>
        <dbReference type="ChEBI" id="CHEBI:29105"/>
        <label>1</label>
        <note>catalytic</note>
    </ligand>
</feature>
<comment type="function">
    <text evidence="1">Catalyzes the hydrolytic cleavage of a subset of L-isoaspartyl (L-beta-aspartyl) dipeptides. Used to degrade proteins damaged by L-isoaspartyl residues formation.</text>
</comment>
<reference evidence="6 7" key="1">
    <citation type="submission" date="2015-12" db="EMBL/GenBank/DDBJ databases">
        <title>Complete genome of Lacimicrobium alkaliphilum KCTC 32984.</title>
        <authorList>
            <person name="Kim S.-G."/>
            <person name="Lee Y.-J."/>
        </authorList>
    </citation>
    <scope>NUCLEOTIDE SEQUENCE [LARGE SCALE GENOMIC DNA]</scope>
    <source>
        <strain evidence="6 7">YelD216</strain>
    </source>
</reference>
<evidence type="ECO:0000313" key="7">
    <source>
        <dbReference type="Proteomes" id="UP000068447"/>
    </source>
</evidence>
<keyword evidence="1 4" id="KW-0479">Metal-binding</keyword>
<dbReference type="Gene3D" id="3.20.20.140">
    <property type="entry name" value="Metal-dependent hydrolases"/>
    <property type="match status" value="1"/>
</dbReference>
<dbReference type="GO" id="GO:0006508">
    <property type="term" value="P:proteolysis"/>
    <property type="evidence" value="ECO:0007669"/>
    <property type="project" value="UniProtKB-KW"/>
</dbReference>
<feature type="domain" description="Amidohydrolase-related" evidence="5">
    <location>
        <begin position="265"/>
        <end position="375"/>
    </location>
</feature>
<evidence type="ECO:0000256" key="3">
    <source>
        <dbReference type="PIRSR" id="PIRSR001238-2"/>
    </source>
</evidence>
<keyword evidence="1" id="KW-0482">Metalloprotease</keyword>
<feature type="binding site" evidence="3">
    <location>
        <position position="228"/>
    </location>
    <ligand>
        <name>substrate</name>
    </ligand>
</feature>
<dbReference type="KEGG" id="lal:AT746_11135"/>
<dbReference type="InterPro" id="IPR032466">
    <property type="entry name" value="Metal_Hydrolase"/>
</dbReference>
<feature type="binding site" evidence="3">
    <location>
        <position position="100"/>
    </location>
    <ligand>
        <name>substrate</name>
    </ligand>
</feature>
<dbReference type="Pfam" id="PF01979">
    <property type="entry name" value="Amidohydro_1"/>
    <property type="match status" value="1"/>
</dbReference>
<keyword evidence="1" id="KW-0645">Protease</keyword>
<dbReference type="InterPro" id="IPR011059">
    <property type="entry name" value="Metal-dep_hydrolase_composite"/>
</dbReference>
<feature type="binding site" evidence="3">
    <location>
        <position position="290"/>
    </location>
    <ligand>
        <name>substrate</name>
    </ligand>
</feature>
<comment type="cofactor">
    <cofactor evidence="1 4">
        <name>Zn(2+)</name>
        <dbReference type="ChEBI" id="CHEBI:29105"/>
    </cofactor>
    <text evidence="1 4">Binds 2 Zn(2+) ions per subunit.</text>
</comment>
<feature type="binding site" evidence="4">
    <location>
        <position position="225"/>
    </location>
    <ligand>
        <name>Zn(2+)</name>
        <dbReference type="ChEBI" id="CHEBI:29105"/>
        <label>2</label>
        <note>catalytic</note>
    </ligand>
</feature>
<dbReference type="SUPFAM" id="SSF51338">
    <property type="entry name" value="Composite domain of metallo-dependent hydrolases"/>
    <property type="match status" value="1"/>
</dbReference>
<feature type="binding site" evidence="3">
    <location>
        <position position="131"/>
    </location>
    <ligand>
        <name>substrate</name>
    </ligand>
</feature>